<feature type="region of interest" description="Disordered" evidence="1">
    <location>
        <begin position="1"/>
        <end position="36"/>
    </location>
</feature>
<accession>A0ABT5D1R1</accession>
<feature type="compositionally biased region" description="Basic and acidic residues" evidence="1">
    <location>
        <begin position="1"/>
        <end position="16"/>
    </location>
</feature>
<evidence type="ECO:0000313" key="4">
    <source>
        <dbReference type="Proteomes" id="UP001221838"/>
    </source>
</evidence>
<reference evidence="3 4" key="1">
    <citation type="submission" date="2022-11" db="EMBL/GenBank/DDBJ databases">
        <title>Minimal conservation of predation-associated metabolite biosynthetic gene clusters underscores biosynthetic potential of Myxococcota including descriptions for ten novel species: Archangium lansinium sp. nov., Myxococcus landrumus sp. nov., Nannocystis bai.</title>
        <authorList>
            <person name="Ahearne A."/>
            <person name="Stevens C."/>
            <person name="Dowd S."/>
        </authorList>
    </citation>
    <scope>NUCLEOTIDE SEQUENCE [LARGE SCALE GENOMIC DNA]</scope>
    <source>
        <strain evidence="3 4">NCWAL01</strain>
    </source>
</reference>
<sequence length="154" mass="17031">MVDPNVRKMQDSETKPKGSGSNRSPPAPLTSAPRPECIPRIVPHRGGDPLHDACADKIPQNGFPGFEALVNGKHFDALQHRAGVLWEIKTDSFDTFTAALQRIVIAKQVPELQHEREIARTCGFDFRVGVRSAAHKRALEAVDLTLKVVVMDWC</sequence>
<feature type="domain" description="DUF6310" evidence="2">
    <location>
        <begin position="32"/>
        <end position="154"/>
    </location>
</feature>
<evidence type="ECO:0000256" key="1">
    <source>
        <dbReference type="SAM" id="MobiDB-lite"/>
    </source>
</evidence>
<keyword evidence="4" id="KW-1185">Reference proteome</keyword>
<organism evidence="3 4">
    <name type="scientific">Stigmatella ashevillensis</name>
    <dbReference type="NCBI Taxonomy" id="2995309"/>
    <lineage>
        <taxon>Bacteria</taxon>
        <taxon>Pseudomonadati</taxon>
        <taxon>Myxococcota</taxon>
        <taxon>Myxococcia</taxon>
        <taxon>Myxococcales</taxon>
        <taxon>Cystobacterineae</taxon>
        <taxon>Archangiaceae</taxon>
        <taxon>Stigmatella</taxon>
    </lineage>
</organism>
<gene>
    <name evidence="3" type="ORF">POL68_01155</name>
</gene>
<proteinExistence type="predicted"/>
<protein>
    <submittedName>
        <fullName evidence="3">DUF6310 domain-containing protein</fullName>
    </submittedName>
</protein>
<name>A0ABT5D1R1_9BACT</name>
<evidence type="ECO:0000259" key="2">
    <source>
        <dbReference type="Pfam" id="PF19829"/>
    </source>
</evidence>
<dbReference type="RefSeq" id="WP_272134316.1">
    <property type="nucleotide sequence ID" value="NZ_JAQNDM010000001.1"/>
</dbReference>
<dbReference type="EMBL" id="JAQNDM010000001">
    <property type="protein sequence ID" value="MDC0707068.1"/>
    <property type="molecule type" value="Genomic_DNA"/>
</dbReference>
<dbReference type="InterPro" id="IPR046277">
    <property type="entry name" value="DUF6310"/>
</dbReference>
<evidence type="ECO:0000313" key="3">
    <source>
        <dbReference type="EMBL" id="MDC0707068.1"/>
    </source>
</evidence>
<dbReference type="Proteomes" id="UP001221838">
    <property type="component" value="Unassembled WGS sequence"/>
</dbReference>
<comment type="caution">
    <text evidence="3">The sequence shown here is derived from an EMBL/GenBank/DDBJ whole genome shotgun (WGS) entry which is preliminary data.</text>
</comment>
<dbReference type="Pfam" id="PF19829">
    <property type="entry name" value="DUF6310"/>
    <property type="match status" value="1"/>
</dbReference>